<dbReference type="Gene3D" id="1.25.40.10">
    <property type="entry name" value="Tetratricopeptide repeat domain"/>
    <property type="match status" value="2"/>
</dbReference>
<dbReference type="PROSITE" id="PS50005">
    <property type="entry name" value="TPR"/>
    <property type="match status" value="1"/>
</dbReference>
<dbReference type="NCBIfam" id="TIGR03939">
    <property type="entry name" value="PGA_TPR_OMP"/>
    <property type="match status" value="1"/>
</dbReference>
<keyword evidence="5" id="KW-1185">Reference proteome</keyword>
<dbReference type="InterPro" id="IPR011990">
    <property type="entry name" value="TPR-like_helical_dom_sf"/>
</dbReference>
<evidence type="ECO:0000256" key="2">
    <source>
        <dbReference type="SAM" id="SignalP"/>
    </source>
</evidence>
<dbReference type="Pfam" id="PF21197">
    <property type="entry name" value="PgaA_barrel"/>
    <property type="match status" value="1"/>
</dbReference>
<reference evidence="4 5" key="1">
    <citation type="submission" date="2021-08" db="EMBL/GenBank/DDBJ databases">
        <title>Lysobacter sp. strain CJ11 Genome sequencing and assembly.</title>
        <authorList>
            <person name="Kim I."/>
        </authorList>
    </citation>
    <scope>NUCLEOTIDE SEQUENCE [LARGE SCALE GENOMIC DNA]</scope>
    <source>
        <strain evidence="4 5">CJ11</strain>
    </source>
</reference>
<protein>
    <submittedName>
        <fullName evidence="4">Poly-beta-1,6 N-acetyl-D-glucosamine export porin PgaA</fullName>
    </submittedName>
</protein>
<keyword evidence="2" id="KW-0732">Signal</keyword>
<dbReference type="Pfam" id="PF13428">
    <property type="entry name" value="TPR_14"/>
    <property type="match status" value="1"/>
</dbReference>
<dbReference type="InterPro" id="IPR023870">
    <property type="entry name" value="PGA_export_porin_PgaA"/>
</dbReference>
<dbReference type="InterPro" id="IPR019734">
    <property type="entry name" value="TPR_rpt"/>
</dbReference>
<dbReference type="RefSeq" id="WP_220379072.1">
    <property type="nucleotide sequence ID" value="NZ_CP080544.1"/>
</dbReference>
<feature type="repeat" description="TPR" evidence="1">
    <location>
        <begin position="179"/>
        <end position="212"/>
    </location>
</feature>
<evidence type="ECO:0000313" key="4">
    <source>
        <dbReference type="EMBL" id="QYR52285.1"/>
    </source>
</evidence>
<gene>
    <name evidence="4" type="primary">pgaA</name>
    <name evidence="4" type="ORF">H8L67_06620</name>
</gene>
<accession>A0ABX8WKY1</accession>
<feature type="signal peptide" evidence="2">
    <location>
        <begin position="1"/>
        <end position="19"/>
    </location>
</feature>
<dbReference type="SUPFAM" id="SSF48452">
    <property type="entry name" value="TPR-like"/>
    <property type="match status" value="1"/>
</dbReference>
<dbReference type="Proteomes" id="UP000824755">
    <property type="component" value="Chromosome"/>
</dbReference>
<sequence length="674" mass="75899">MRGLLPCALALAISTSLGAAEPSASDTQAIANLRANKSWLEALQVIEREMAKIPASPELSRLRTLTLADLGSFHQAWIELQKHPELYSVEESRRIKLGAMARATAWAKFQFPDEKHDLDLAHQADQDYETWLATQPALSTDDLSTLRSDRLLLSTRLRDYKAVTAQYESMLAAGQKVAPYALPAVGEAYRGVRQPDKAVAVYDEALKAYPNDPTIEIERAYALSEAERIAEAVDYLWRIREHNPPWVTLPGAKTPAQSETHMEAEVAYYMVRSFGNDLKGAQDGYEGMAAIAPVNPQLQEAVGSVYLRRGWPTRALQRFEMAETLDANFVGARIGQVNALMTLNRYDLARPIYEDLAQRQAGVQHVTQLSQEWHRNTGWQMRAWAVSGKSKGHTQGVVTPYGTRDQNWGLEVASPLLNDRWRVFGFHDTSSNELDGMNVHDRWSGVGLRYAFDRVVASVSVSRPSTFARDTAIDLDLNYRITDGWALYTALAKNDRDTPIQARMNGIRADSALLGSEFAPNELSNWVLEGSRTRFSDGNVRTQANTRYTHRLLTRTHFLIDGRAAAYMSRNRGASNVPYFNPESDGSFGLGLRFDHLTWRRYSDSFRQVLDVDAGRYWQKNFASGVVPSARYSHQWRFGKGWGFDYGVSWSRPIYDGHREQRLAFDASVFVGAW</sequence>
<dbReference type="InterPro" id="IPR049003">
    <property type="entry name" value="PgaA_barrel"/>
</dbReference>
<keyword evidence="1" id="KW-0802">TPR repeat</keyword>
<feature type="chain" id="PRO_5045934468" evidence="2">
    <location>
        <begin position="20"/>
        <end position="674"/>
    </location>
</feature>
<dbReference type="EMBL" id="CP080544">
    <property type="protein sequence ID" value="QYR52285.1"/>
    <property type="molecule type" value="Genomic_DNA"/>
</dbReference>
<organism evidence="4 5">
    <name type="scientific">Lysobacter soyae</name>
    <dbReference type="NCBI Taxonomy" id="2764185"/>
    <lineage>
        <taxon>Bacteria</taxon>
        <taxon>Pseudomonadati</taxon>
        <taxon>Pseudomonadota</taxon>
        <taxon>Gammaproteobacteria</taxon>
        <taxon>Lysobacterales</taxon>
        <taxon>Lysobacteraceae</taxon>
        <taxon>Lysobacter</taxon>
    </lineage>
</organism>
<proteinExistence type="predicted"/>
<name>A0ABX8WKY1_9GAMM</name>
<evidence type="ECO:0000313" key="5">
    <source>
        <dbReference type="Proteomes" id="UP000824755"/>
    </source>
</evidence>
<evidence type="ECO:0000256" key="1">
    <source>
        <dbReference type="PROSITE-ProRule" id="PRU00339"/>
    </source>
</evidence>
<evidence type="ECO:0000259" key="3">
    <source>
        <dbReference type="Pfam" id="PF21197"/>
    </source>
</evidence>
<feature type="domain" description="PgaA membrane beta barrel" evidence="3">
    <location>
        <begin position="401"/>
        <end position="664"/>
    </location>
</feature>